<comment type="caution">
    <text evidence="1">The sequence shown here is derived from an EMBL/GenBank/DDBJ whole genome shotgun (WGS) entry which is preliminary data.</text>
</comment>
<evidence type="ECO:0000313" key="2">
    <source>
        <dbReference type="Proteomes" id="UP001154265"/>
    </source>
</evidence>
<evidence type="ECO:0000313" key="1">
    <source>
        <dbReference type="EMBL" id="MDG2991060.1"/>
    </source>
</evidence>
<protein>
    <submittedName>
        <fullName evidence="1">Uncharacterized protein</fullName>
    </submittedName>
</protein>
<reference evidence="1" key="1">
    <citation type="journal article" date="2022" name="Genome Biol. Evol.">
        <title>A New Gene Family Diagnostic for Intracellular Biomineralization of Amorphous Ca Carbonates by Cyanobacteria.</title>
        <authorList>
            <person name="Benzerara K."/>
            <person name="Duprat E."/>
            <person name="Bitard-Feildel T."/>
            <person name="Caumes G."/>
            <person name="Cassier-Chauvat C."/>
            <person name="Chauvat F."/>
            <person name="Dezi M."/>
            <person name="Diop S.I."/>
            <person name="Gaschignard G."/>
            <person name="Gorgen S."/>
            <person name="Gugger M."/>
            <person name="Lopez-Garcia P."/>
            <person name="Millet M."/>
            <person name="Skouri-Panet F."/>
            <person name="Moreira D."/>
            <person name="Callebaut I."/>
        </authorList>
    </citation>
    <scope>NUCLEOTIDE SEQUENCE</scope>
    <source>
        <strain evidence="1">G9</strain>
    </source>
</reference>
<accession>A0ABT6EZM7</accession>
<dbReference type="Proteomes" id="UP001154265">
    <property type="component" value="Unassembled WGS sequence"/>
</dbReference>
<name>A0ABT6EZM7_9SYNE</name>
<organism evidence="1 2">
    <name type="scientific">Candidatus Synechococcus calcipolaris G9</name>
    <dbReference type="NCBI Taxonomy" id="1497997"/>
    <lineage>
        <taxon>Bacteria</taxon>
        <taxon>Bacillati</taxon>
        <taxon>Cyanobacteriota</taxon>
        <taxon>Cyanophyceae</taxon>
        <taxon>Synechococcales</taxon>
        <taxon>Synechococcaceae</taxon>
        <taxon>Synechococcus</taxon>
    </lineage>
</organism>
<keyword evidence="2" id="KW-1185">Reference proteome</keyword>
<reference evidence="1" key="2">
    <citation type="submission" date="2022-01" db="EMBL/GenBank/DDBJ databases">
        <authorList>
            <person name="Zivanovic Y."/>
            <person name="Moreira D."/>
            <person name="Lopez-Garcia P."/>
        </authorList>
    </citation>
    <scope>NUCLEOTIDE SEQUENCE</scope>
    <source>
        <strain evidence="1">G9</strain>
    </source>
</reference>
<dbReference type="EMBL" id="JAKKUT010000002">
    <property type="protein sequence ID" value="MDG2991060.1"/>
    <property type="molecule type" value="Genomic_DNA"/>
</dbReference>
<sequence>MNVSPMTRYYLCHLLAERGDIDDLLRNTPASVHRASMSGESLTVNRFLEHLIHLIHLSDLQTGELELLVNLHQKIKDRQSTKPEHLHELETKLFALLGLSEAPMDSPEEEFTNFFEPDMAIAPHQTYAYKPTAMPTLDEYLEYFQKAGQIAQTYLGKMLVSNYWLVTRPSHHWLQSFNVVAVSPEVNQVTSQQTWTQQHLTIEEKSLLESWLADFVARCSRILPPLPRLLKAEGIPEGVLMPHGYQ</sequence>
<dbReference type="RefSeq" id="WP_277866940.1">
    <property type="nucleotide sequence ID" value="NZ_JAKKUT010000002.1"/>
</dbReference>
<gene>
    <name evidence="1" type="ORF">L3556_09000</name>
</gene>
<proteinExistence type="predicted"/>